<gene>
    <name evidence="1" type="ORF">P799_01025</name>
</gene>
<comment type="caution">
    <text evidence="1">The sequence shown here is derived from an EMBL/GenBank/DDBJ whole genome shotgun (WGS) entry which is preliminary data.</text>
</comment>
<name>W7SA35_LYSSH</name>
<dbReference type="AlphaFoldDB" id="W7SA35"/>
<proteinExistence type="predicted"/>
<dbReference type="EMBL" id="AYKQ01000006">
    <property type="protein sequence ID" value="EWH35081.1"/>
    <property type="molecule type" value="Genomic_DNA"/>
</dbReference>
<reference evidence="1 2" key="1">
    <citation type="journal article" date="2015" name="Stand. Genomic Sci.">
        <title>Genome sequence and description of the mosquitocidal and heavy metal tolerant strain Lysinibacillus sphaericus CBAM5.</title>
        <authorList>
            <person name="Pena-Montenegro T.D."/>
            <person name="Lozano L."/>
            <person name="Dussan J."/>
        </authorList>
    </citation>
    <scope>NUCLEOTIDE SEQUENCE [LARGE SCALE GENOMIC DNA]</scope>
    <source>
        <strain evidence="1">CBAM5</strain>
    </source>
</reference>
<accession>W7SA35</accession>
<evidence type="ECO:0000313" key="1">
    <source>
        <dbReference type="EMBL" id="EWH35081.1"/>
    </source>
</evidence>
<sequence>MTKWYFWSLKIYLIRKQLGSTPAKATSYLGLLNRSIHQFHIIDALCIEEGYLYTYQDLKYDSGKQFFQKDYELQWL</sequence>
<protein>
    <submittedName>
        <fullName evidence="1">Uncharacterized protein</fullName>
    </submittedName>
</protein>
<dbReference type="HOGENOM" id="CLU_2650143_0_0_9"/>
<organism evidence="1 2">
    <name type="scientific">Lysinibacillus sphaericus CBAM5</name>
    <dbReference type="NCBI Taxonomy" id="1400869"/>
    <lineage>
        <taxon>Bacteria</taxon>
        <taxon>Bacillati</taxon>
        <taxon>Bacillota</taxon>
        <taxon>Bacilli</taxon>
        <taxon>Bacillales</taxon>
        <taxon>Bacillaceae</taxon>
        <taxon>Lysinibacillus</taxon>
    </lineage>
</organism>
<dbReference type="Proteomes" id="UP000023555">
    <property type="component" value="Unassembled WGS sequence"/>
</dbReference>
<evidence type="ECO:0000313" key="2">
    <source>
        <dbReference type="Proteomes" id="UP000023555"/>
    </source>
</evidence>